<feature type="transmembrane region" description="Helical" evidence="1">
    <location>
        <begin position="195"/>
        <end position="214"/>
    </location>
</feature>
<evidence type="ECO:0000313" key="3">
    <source>
        <dbReference type="Proteomes" id="UP001254165"/>
    </source>
</evidence>
<comment type="caution">
    <text evidence="2">The sequence shown here is derived from an EMBL/GenBank/DDBJ whole genome shotgun (WGS) entry which is preliminary data.</text>
</comment>
<dbReference type="EMBL" id="JAUHMF010000001">
    <property type="protein sequence ID" value="MDT8897239.1"/>
    <property type="molecule type" value="Genomic_DNA"/>
</dbReference>
<protein>
    <recommendedName>
        <fullName evidence="4">Glycosyltransferase RgtA/B/C/D-like domain-containing protein</fullName>
    </recommendedName>
</protein>
<gene>
    <name evidence="2" type="ORF">QYE77_03100</name>
</gene>
<feature type="transmembrane region" description="Helical" evidence="1">
    <location>
        <begin position="339"/>
        <end position="356"/>
    </location>
</feature>
<feature type="transmembrane region" description="Helical" evidence="1">
    <location>
        <begin position="6"/>
        <end position="23"/>
    </location>
</feature>
<dbReference type="Proteomes" id="UP001254165">
    <property type="component" value="Unassembled WGS sequence"/>
</dbReference>
<keyword evidence="1" id="KW-0812">Transmembrane</keyword>
<evidence type="ECO:0000256" key="1">
    <source>
        <dbReference type="SAM" id="Phobius"/>
    </source>
</evidence>
<feature type="transmembrane region" description="Helical" evidence="1">
    <location>
        <begin position="92"/>
        <end position="114"/>
    </location>
</feature>
<sequence>MKRVHYFILGLIGAGIAAMMLWTQPVAAVMDSDYYYALGQQIFWGRGGEQPFIWNYLADPKGVPMPAFDYWMPLPAVLAAIGMWLVGTPALWAARLPFVALHGVNVVLVAYWVFRKTGQRLLAWLGGLAVSFPIFYAGFITFPESFTPIVTLGTLYFILVCGAERIWGERAEVLRSLSVGVLCGLFHLSRADGVVWLLASIFLQVGMVLKPMISKQVSGIPRKMRVAILNILVMGVGYGLMITPWLWHNLQAFGTLFQPGSGRVLWLREYNELFYYPASQLTFEHWIGQGWGAIIKDRLWALGQNLLTAIAVQGQVVFFPLIIWGIVKTWPRFETRFGFGMWLGMGLIFSLVFPFAGVRGGFFHSGAALQPFLWVLGWQGFQALIEWGTQHRRWQPKVSQGFLGVGILLIVFAASAVIYFQRYIGDEERPPAWQVTQDRYMAINHKLSDWGFSPESSLGAVNNPPTFFVLTHRSSIVIPGGDVSQLLAAMCRYQADYVILEPDQINLDTLYANPTSVEALKYLDTVQGAHILALEDAEKTCR</sequence>
<evidence type="ECO:0008006" key="4">
    <source>
        <dbReference type="Google" id="ProtNLM"/>
    </source>
</evidence>
<feature type="transmembrane region" description="Helical" evidence="1">
    <location>
        <begin position="121"/>
        <end position="140"/>
    </location>
</feature>
<feature type="transmembrane region" description="Helical" evidence="1">
    <location>
        <begin position="402"/>
        <end position="420"/>
    </location>
</feature>
<proteinExistence type="predicted"/>
<evidence type="ECO:0000313" key="2">
    <source>
        <dbReference type="EMBL" id="MDT8897239.1"/>
    </source>
</evidence>
<keyword evidence="3" id="KW-1185">Reference proteome</keyword>
<reference evidence="2 3" key="1">
    <citation type="submission" date="2023-07" db="EMBL/GenBank/DDBJ databases">
        <title>Novel species of Thermanaerothrix with wide hydrolytic capabilities.</title>
        <authorList>
            <person name="Zayulina K.S."/>
            <person name="Podosokorskaya O.A."/>
            <person name="Elcheninov A.G."/>
        </authorList>
    </citation>
    <scope>NUCLEOTIDE SEQUENCE [LARGE SCALE GENOMIC DNA]</scope>
    <source>
        <strain evidence="2 3">4228-RoL</strain>
    </source>
</reference>
<name>A0ABU3NK51_9CHLR</name>
<keyword evidence="1" id="KW-1133">Transmembrane helix</keyword>
<accession>A0ABU3NK51</accession>
<feature type="transmembrane region" description="Helical" evidence="1">
    <location>
        <begin position="306"/>
        <end position="327"/>
    </location>
</feature>
<feature type="transmembrane region" description="Helical" evidence="1">
    <location>
        <begin position="226"/>
        <end position="247"/>
    </location>
</feature>
<dbReference type="RefSeq" id="WP_315623892.1">
    <property type="nucleotide sequence ID" value="NZ_JAUHMF010000001.1"/>
</dbReference>
<organism evidence="2 3">
    <name type="scientific">Thermanaerothrix solaris</name>
    <dbReference type="NCBI Taxonomy" id="3058434"/>
    <lineage>
        <taxon>Bacteria</taxon>
        <taxon>Bacillati</taxon>
        <taxon>Chloroflexota</taxon>
        <taxon>Anaerolineae</taxon>
        <taxon>Anaerolineales</taxon>
        <taxon>Anaerolineaceae</taxon>
        <taxon>Thermanaerothrix</taxon>
    </lineage>
</organism>
<keyword evidence="1" id="KW-0472">Membrane</keyword>